<dbReference type="GO" id="GO:0098662">
    <property type="term" value="P:inorganic cation transmembrane transport"/>
    <property type="evidence" value="ECO:0007669"/>
    <property type="project" value="TreeGrafter"/>
</dbReference>
<keyword evidence="7" id="KW-1185">Reference proteome</keyword>
<accession>A0A8S0R0Q8</accession>
<dbReference type="Proteomes" id="UP000594638">
    <property type="component" value="Unassembled WGS sequence"/>
</dbReference>
<dbReference type="OrthoDB" id="671744at2759"/>
<dbReference type="Gramene" id="OE9A109282T1">
    <property type="protein sequence ID" value="OE9A109282C1"/>
    <property type="gene ID" value="OE9A109282"/>
</dbReference>
<reference evidence="6 7" key="1">
    <citation type="submission" date="2019-12" db="EMBL/GenBank/DDBJ databases">
        <authorList>
            <person name="Alioto T."/>
            <person name="Alioto T."/>
            <person name="Gomez Garrido J."/>
        </authorList>
    </citation>
    <scope>NUCLEOTIDE SEQUENCE [LARGE SCALE GENOMIC DNA]</scope>
</reference>
<proteinExistence type="predicted"/>
<evidence type="ECO:0000259" key="5">
    <source>
        <dbReference type="Pfam" id="PF23256"/>
    </source>
</evidence>
<evidence type="ECO:0000313" key="6">
    <source>
        <dbReference type="EMBL" id="CAA2971910.1"/>
    </source>
</evidence>
<dbReference type="InterPro" id="IPR050794">
    <property type="entry name" value="CPA2_transporter"/>
</dbReference>
<sequence>MVGLIAASKGSKNVYVSPYLMHLIELPEKSKTNLMYNKKEEDAISDDDDYGGNDVVEINEAVDIFRAESGVMIHQVKVVSSYATMYADVCDYANEIRASIVILPFHKHQRIEIDGKLESGKEGVRITNQKGVRYASVQLPFSLIVDSQLVAHIRLVLNLCNMLLLYFLLDQMIVRHWDSVEDLECIIT</sequence>
<keyword evidence="4" id="KW-0406">Ion transport</keyword>
<dbReference type="EMBL" id="CACTIH010002030">
    <property type="protein sequence ID" value="CAA2971910.1"/>
    <property type="molecule type" value="Genomic_DNA"/>
</dbReference>
<gene>
    <name evidence="6" type="ORF">OLEA9_A109282</name>
</gene>
<keyword evidence="3" id="KW-0630">Potassium</keyword>
<keyword evidence="2" id="KW-0633">Potassium transport</keyword>
<dbReference type="GO" id="GO:0006813">
    <property type="term" value="P:potassium ion transport"/>
    <property type="evidence" value="ECO:0007669"/>
    <property type="project" value="UniProtKB-KW"/>
</dbReference>
<dbReference type="GO" id="GO:0006885">
    <property type="term" value="P:regulation of pH"/>
    <property type="evidence" value="ECO:0007669"/>
    <property type="project" value="TreeGrafter"/>
</dbReference>
<dbReference type="AlphaFoldDB" id="A0A8S0R0Q8"/>
<dbReference type="PANTHER" id="PTHR32468:SF18">
    <property type="entry name" value="CATION_H(+) ANTIPORTER 1"/>
    <property type="match status" value="1"/>
</dbReference>
<evidence type="ECO:0000256" key="4">
    <source>
        <dbReference type="ARBA" id="ARBA00023065"/>
    </source>
</evidence>
<evidence type="ECO:0000256" key="2">
    <source>
        <dbReference type="ARBA" id="ARBA00022538"/>
    </source>
</evidence>
<organism evidence="6 7">
    <name type="scientific">Olea europaea subsp. europaea</name>
    <dbReference type="NCBI Taxonomy" id="158383"/>
    <lineage>
        <taxon>Eukaryota</taxon>
        <taxon>Viridiplantae</taxon>
        <taxon>Streptophyta</taxon>
        <taxon>Embryophyta</taxon>
        <taxon>Tracheophyta</taxon>
        <taxon>Spermatophyta</taxon>
        <taxon>Magnoliopsida</taxon>
        <taxon>eudicotyledons</taxon>
        <taxon>Gunneridae</taxon>
        <taxon>Pentapetalae</taxon>
        <taxon>asterids</taxon>
        <taxon>lamiids</taxon>
        <taxon>Lamiales</taxon>
        <taxon>Oleaceae</taxon>
        <taxon>Oleeae</taxon>
        <taxon>Olea</taxon>
    </lineage>
</organism>
<name>A0A8S0R0Q8_OLEEU</name>
<evidence type="ECO:0000313" key="7">
    <source>
        <dbReference type="Proteomes" id="UP000594638"/>
    </source>
</evidence>
<dbReference type="GO" id="GO:0012505">
    <property type="term" value="C:endomembrane system"/>
    <property type="evidence" value="ECO:0007669"/>
    <property type="project" value="TreeGrafter"/>
</dbReference>
<dbReference type="PANTHER" id="PTHR32468">
    <property type="entry name" value="CATION/H + ANTIPORTER"/>
    <property type="match status" value="1"/>
</dbReference>
<dbReference type="InterPro" id="IPR057291">
    <property type="entry name" value="CHX17_2nd"/>
</dbReference>
<evidence type="ECO:0000256" key="3">
    <source>
        <dbReference type="ARBA" id="ARBA00022958"/>
    </source>
</evidence>
<comment type="caution">
    <text evidence="6">The sequence shown here is derived from an EMBL/GenBank/DDBJ whole genome shotgun (WGS) entry which is preliminary data.</text>
</comment>
<feature type="domain" description="Cation/H(+) antiporter central" evidence="5">
    <location>
        <begin position="19"/>
        <end position="139"/>
    </location>
</feature>
<dbReference type="Pfam" id="PF23256">
    <property type="entry name" value="CHX17_2nd"/>
    <property type="match status" value="1"/>
</dbReference>
<protein>
    <submittedName>
        <fullName evidence="6">Cation H(+) antiporter 2-like</fullName>
    </submittedName>
</protein>
<evidence type="ECO:0000256" key="1">
    <source>
        <dbReference type="ARBA" id="ARBA00022448"/>
    </source>
</evidence>
<keyword evidence="1" id="KW-0813">Transport</keyword>